<accession>A0A1V4I3H4</accession>
<evidence type="ECO:0008006" key="5">
    <source>
        <dbReference type="Google" id="ProtNLM"/>
    </source>
</evidence>
<comment type="caution">
    <text evidence="3">The sequence shown here is derived from an EMBL/GenBank/DDBJ whole genome shotgun (WGS) entry which is preliminary data.</text>
</comment>
<dbReference type="Proteomes" id="UP000189940">
    <property type="component" value="Unassembled WGS sequence"/>
</dbReference>
<keyword evidence="2" id="KW-0812">Transmembrane</keyword>
<evidence type="ECO:0000256" key="1">
    <source>
        <dbReference type="SAM" id="MobiDB-lite"/>
    </source>
</evidence>
<gene>
    <name evidence="3" type="ORF">B2M20_00620</name>
</gene>
<feature type="transmembrane region" description="Helical" evidence="2">
    <location>
        <begin position="24"/>
        <end position="44"/>
    </location>
</feature>
<protein>
    <recommendedName>
        <fullName evidence="5">DUF2628 domain-containing protein</fullName>
    </recommendedName>
</protein>
<name>A0A1V4I3H4_NITVU</name>
<feature type="transmembrane region" description="Helical" evidence="2">
    <location>
        <begin position="51"/>
        <end position="70"/>
    </location>
</feature>
<organism evidence="3 4">
    <name type="scientific">Nitrobacter vulgaris</name>
    <dbReference type="NCBI Taxonomy" id="29421"/>
    <lineage>
        <taxon>Bacteria</taxon>
        <taxon>Pseudomonadati</taxon>
        <taxon>Pseudomonadota</taxon>
        <taxon>Alphaproteobacteria</taxon>
        <taxon>Hyphomicrobiales</taxon>
        <taxon>Nitrobacteraceae</taxon>
        <taxon>Nitrobacter</taxon>
    </lineage>
</organism>
<dbReference type="EMBL" id="MWPQ01000002">
    <property type="protein sequence ID" value="OPH84669.1"/>
    <property type="molecule type" value="Genomic_DNA"/>
</dbReference>
<reference evidence="3 4" key="1">
    <citation type="submission" date="2017-02" db="EMBL/GenBank/DDBJ databases">
        <title>Genome sequence of the nitrite-oxidizing bacterium Nitrobacter vulgaris strain Ab1.</title>
        <authorList>
            <person name="Mellbye B.L."/>
            <person name="Davis E.W."/>
            <person name="Spieck E."/>
            <person name="Chang J.H."/>
            <person name="Bottomley P.J."/>
            <person name="Sayavedra-Soto L.A."/>
        </authorList>
    </citation>
    <scope>NUCLEOTIDE SEQUENCE [LARGE SCALE GENOMIC DNA]</scope>
    <source>
        <strain evidence="3 4">Ab1</strain>
    </source>
</reference>
<dbReference type="InterPro" id="IPR024399">
    <property type="entry name" value="DUF2628"/>
</dbReference>
<evidence type="ECO:0000313" key="4">
    <source>
        <dbReference type="Proteomes" id="UP000189940"/>
    </source>
</evidence>
<evidence type="ECO:0000256" key="2">
    <source>
        <dbReference type="SAM" id="Phobius"/>
    </source>
</evidence>
<dbReference type="OrthoDB" id="7285394at2"/>
<feature type="region of interest" description="Disordered" evidence="1">
    <location>
        <begin position="138"/>
        <end position="164"/>
    </location>
</feature>
<proteinExistence type="predicted"/>
<keyword evidence="2" id="KW-1133">Transmembrane helix</keyword>
<sequence>MSVYTVHAPPVDGPDVRGTTDNFVFVRDGFSFGAFVFGPLWLLYQRLWLALGGYLVLSIAVEATMTLLRVSGGTRIAVMAVIAVLMGLEAASLRRWTLSRQKWRPLDVVVADDEEAAERRFFDRWRAMPGADFDPLAIDRGAPPPTRGASDHSHPPSTLRGDIVGLFPQPGFRR</sequence>
<dbReference type="Pfam" id="PF10947">
    <property type="entry name" value="DUF2628"/>
    <property type="match status" value="1"/>
</dbReference>
<dbReference type="AlphaFoldDB" id="A0A1V4I3H4"/>
<evidence type="ECO:0000313" key="3">
    <source>
        <dbReference type="EMBL" id="OPH84669.1"/>
    </source>
</evidence>
<keyword evidence="2" id="KW-0472">Membrane</keyword>
<dbReference type="STRING" id="29421.B2M20_00620"/>
<feature type="transmembrane region" description="Helical" evidence="2">
    <location>
        <begin position="76"/>
        <end position="93"/>
    </location>
</feature>
<keyword evidence="4" id="KW-1185">Reference proteome</keyword>
<dbReference type="RefSeq" id="WP_079445176.1">
    <property type="nucleotide sequence ID" value="NZ_MWPQ01000002.1"/>
</dbReference>